<keyword evidence="1" id="KW-0732">Signal</keyword>
<proteinExistence type="predicted"/>
<keyword evidence="3" id="KW-1185">Reference proteome</keyword>
<dbReference type="KEGG" id="pshq:F3W81_20270"/>
<organism evidence="2 3">
    <name type="scientific">Pseudooceanicola spongiae</name>
    <dbReference type="NCBI Taxonomy" id="2613965"/>
    <lineage>
        <taxon>Bacteria</taxon>
        <taxon>Pseudomonadati</taxon>
        <taxon>Pseudomonadota</taxon>
        <taxon>Alphaproteobacteria</taxon>
        <taxon>Rhodobacterales</taxon>
        <taxon>Paracoccaceae</taxon>
        <taxon>Pseudooceanicola</taxon>
    </lineage>
</organism>
<dbReference type="EMBL" id="CP045201">
    <property type="protein sequence ID" value="QOL83314.1"/>
    <property type="molecule type" value="Genomic_DNA"/>
</dbReference>
<protein>
    <submittedName>
        <fullName evidence="2">Uncharacterized protein</fullName>
    </submittedName>
</protein>
<reference evidence="2 3" key="1">
    <citation type="submission" date="2019-10" db="EMBL/GenBank/DDBJ databases">
        <title>Pseudopuniceibacterium sp. HQ09 islated from Antarctica.</title>
        <authorList>
            <person name="Liao L."/>
            <person name="Su S."/>
            <person name="Chen B."/>
            <person name="Yu Y."/>
        </authorList>
    </citation>
    <scope>NUCLEOTIDE SEQUENCE [LARGE SCALE GENOMIC DNA]</scope>
    <source>
        <strain evidence="2 3">HQ09</strain>
    </source>
</reference>
<evidence type="ECO:0000256" key="1">
    <source>
        <dbReference type="SAM" id="SignalP"/>
    </source>
</evidence>
<gene>
    <name evidence="2" type="ORF">F3W81_20270</name>
</gene>
<feature type="signal peptide" evidence="1">
    <location>
        <begin position="1"/>
        <end position="16"/>
    </location>
</feature>
<feature type="chain" id="PRO_5032827572" evidence="1">
    <location>
        <begin position="17"/>
        <end position="97"/>
    </location>
</feature>
<evidence type="ECO:0000313" key="2">
    <source>
        <dbReference type="EMBL" id="QOL83314.1"/>
    </source>
</evidence>
<accession>A0A7L9WTW7</accession>
<dbReference type="Proteomes" id="UP000594118">
    <property type="component" value="Chromosome"/>
</dbReference>
<evidence type="ECO:0000313" key="3">
    <source>
        <dbReference type="Proteomes" id="UP000594118"/>
    </source>
</evidence>
<dbReference type="AlphaFoldDB" id="A0A7L9WTW7"/>
<name>A0A7L9WTW7_9RHOB</name>
<dbReference type="RefSeq" id="WP_193084062.1">
    <property type="nucleotide sequence ID" value="NZ_CP045201.1"/>
</dbReference>
<sequence length="97" mass="10003">MTLGCAVLLLATAAQATPAQTCAPREVVVKRLASGYGETRQSIGLGTNNSMVEIFASDESGSWTITVTSPQGITCLIASGQAFETLAEALPIDDQDA</sequence>